<dbReference type="AlphaFoldDB" id="A0A512NAT3"/>
<dbReference type="RefSeq" id="WP_147150132.1">
    <property type="nucleotide sequence ID" value="NZ_BKAJ01000054.1"/>
</dbReference>
<dbReference type="Proteomes" id="UP000321058">
    <property type="component" value="Unassembled WGS sequence"/>
</dbReference>
<sequence length="105" mass="10954">MKIPSLCLMTVLTLGLPLAASAQQNVAKGTAADVKYCNALAKSYSSMFPAQEGMAVSDVVTLSRCDTETQATIATLEKKLGDKKIDLPHDERVAQPPGGTSGGTQ</sequence>
<name>A0A512NAT3_9HYPH</name>
<feature type="signal peptide" evidence="2">
    <location>
        <begin position="1"/>
        <end position="22"/>
    </location>
</feature>
<organism evidence="3 4">
    <name type="scientific">Reyranella soli</name>
    <dbReference type="NCBI Taxonomy" id="1230389"/>
    <lineage>
        <taxon>Bacteria</taxon>
        <taxon>Pseudomonadati</taxon>
        <taxon>Pseudomonadota</taxon>
        <taxon>Alphaproteobacteria</taxon>
        <taxon>Hyphomicrobiales</taxon>
        <taxon>Reyranellaceae</taxon>
        <taxon>Reyranella</taxon>
    </lineage>
</organism>
<feature type="region of interest" description="Disordered" evidence="1">
    <location>
        <begin position="83"/>
        <end position="105"/>
    </location>
</feature>
<reference evidence="3 4" key="1">
    <citation type="submission" date="2019-07" db="EMBL/GenBank/DDBJ databases">
        <title>Whole genome shotgun sequence of Reyranella soli NBRC 108950.</title>
        <authorList>
            <person name="Hosoyama A."/>
            <person name="Uohara A."/>
            <person name="Ohji S."/>
            <person name="Ichikawa N."/>
        </authorList>
    </citation>
    <scope>NUCLEOTIDE SEQUENCE [LARGE SCALE GENOMIC DNA]</scope>
    <source>
        <strain evidence="3 4">NBRC 108950</strain>
    </source>
</reference>
<evidence type="ECO:0000313" key="3">
    <source>
        <dbReference type="EMBL" id="GEP56052.1"/>
    </source>
</evidence>
<keyword evidence="2" id="KW-0732">Signal</keyword>
<accession>A0A512NAT3</accession>
<gene>
    <name evidence="3" type="ORF">RSO01_32180</name>
</gene>
<protein>
    <submittedName>
        <fullName evidence="3">Uncharacterized protein</fullName>
    </submittedName>
</protein>
<keyword evidence="4" id="KW-1185">Reference proteome</keyword>
<evidence type="ECO:0000313" key="4">
    <source>
        <dbReference type="Proteomes" id="UP000321058"/>
    </source>
</evidence>
<comment type="caution">
    <text evidence="3">The sequence shown here is derived from an EMBL/GenBank/DDBJ whole genome shotgun (WGS) entry which is preliminary data.</text>
</comment>
<feature type="chain" id="PRO_5022197930" evidence="2">
    <location>
        <begin position="23"/>
        <end position="105"/>
    </location>
</feature>
<evidence type="ECO:0000256" key="2">
    <source>
        <dbReference type="SAM" id="SignalP"/>
    </source>
</evidence>
<feature type="compositionally biased region" description="Basic and acidic residues" evidence="1">
    <location>
        <begin position="83"/>
        <end position="93"/>
    </location>
</feature>
<evidence type="ECO:0000256" key="1">
    <source>
        <dbReference type="SAM" id="MobiDB-lite"/>
    </source>
</evidence>
<proteinExistence type="predicted"/>
<dbReference type="EMBL" id="BKAJ01000054">
    <property type="protein sequence ID" value="GEP56052.1"/>
    <property type="molecule type" value="Genomic_DNA"/>
</dbReference>